<gene>
    <name evidence="2" type="ORF">TeGR_g11425</name>
</gene>
<dbReference type="CDD" id="cd02440">
    <property type="entry name" value="AdoMet_MTases"/>
    <property type="match status" value="1"/>
</dbReference>
<name>A0ABQ6MWF5_9STRA</name>
<reference evidence="2 3" key="1">
    <citation type="journal article" date="2023" name="Commun. Biol.">
        <title>Genome analysis of Parmales, the sister group of diatoms, reveals the evolutionary specialization of diatoms from phago-mixotrophs to photoautotrophs.</title>
        <authorList>
            <person name="Ban H."/>
            <person name="Sato S."/>
            <person name="Yoshikawa S."/>
            <person name="Yamada K."/>
            <person name="Nakamura Y."/>
            <person name="Ichinomiya M."/>
            <person name="Sato N."/>
            <person name="Blanc-Mathieu R."/>
            <person name="Endo H."/>
            <person name="Kuwata A."/>
            <person name="Ogata H."/>
        </authorList>
    </citation>
    <scope>NUCLEOTIDE SEQUENCE [LARGE SCALE GENOMIC DNA]</scope>
</reference>
<evidence type="ECO:0008006" key="4">
    <source>
        <dbReference type="Google" id="ProtNLM"/>
    </source>
</evidence>
<dbReference type="EMBL" id="BRYB01001814">
    <property type="protein sequence ID" value="GMI34205.1"/>
    <property type="molecule type" value="Genomic_DNA"/>
</dbReference>
<comment type="caution">
    <text evidence="2">The sequence shown here is derived from an EMBL/GenBank/DDBJ whole genome shotgun (WGS) entry which is preliminary data.</text>
</comment>
<evidence type="ECO:0000313" key="2">
    <source>
        <dbReference type="EMBL" id="GMI34205.1"/>
    </source>
</evidence>
<dbReference type="PANTHER" id="PTHR11006">
    <property type="entry name" value="PROTEIN ARGININE N-METHYLTRANSFERASE"/>
    <property type="match status" value="1"/>
</dbReference>
<protein>
    <recommendedName>
        <fullName evidence="4">Methyltransferase domain-containing protein</fullName>
    </recommendedName>
</protein>
<keyword evidence="3" id="KW-1185">Reference proteome</keyword>
<dbReference type="InterPro" id="IPR029063">
    <property type="entry name" value="SAM-dependent_MTases_sf"/>
</dbReference>
<dbReference type="PANTHER" id="PTHR11006:SF4">
    <property type="entry name" value="PROTEIN ARGININE N-METHYLTRANSFERASE 7"/>
    <property type="match status" value="1"/>
</dbReference>
<dbReference type="Gene3D" id="2.70.160.11">
    <property type="entry name" value="Hnrnp arginine n-methyltransferase1"/>
    <property type="match status" value="1"/>
</dbReference>
<dbReference type="SUPFAM" id="SSF53335">
    <property type="entry name" value="S-adenosyl-L-methionine-dependent methyltransferases"/>
    <property type="match status" value="1"/>
</dbReference>
<dbReference type="InterPro" id="IPR025799">
    <property type="entry name" value="Arg_MeTrfase"/>
</dbReference>
<dbReference type="Gene3D" id="3.40.50.150">
    <property type="entry name" value="Vaccinia Virus protein VP39"/>
    <property type="match status" value="1"/>
</dbReference>
<accession>A0ABQ6MWF5</accession>
<dbReference type="Proteomes" id="UP001165060">
    <property type="component" value="Unassembled WGS sequence"/>
</dbReference>
<keyword evidence="1" id="KW-0949">S-adenosyl-L-methionine</keyword>
<evidence type="ECO:0000256" key="1">
    <source>
        <dbReference type="ARBA" id="ARBA00022691"/>
    </source>
</evidence>
<organism evidence="2 3">
    <name type="scientific">Tetraparma gracilis</name>
    <dbReference type="NCBI Taxonomy" id="2962635"/>
    <lineage>
        <taxon>Eukaryota</taxon>
        <taxon>Sar</taxon>
        <taxon>Stramenopiles</taxon>
        <taxon>Ochrophyta</taxon>
        <taxon>Bolidophyceae</taxon>
        <taxon>Parmales</taxon>
        <taxon>Triparmaceae</taxon>
        <taxon>Tetraparma</taxon>
    </lineage>
</organism>
<evidence type="ECO:0000313" key="3">
    <source>
        <dbReference type="Proteomes" id="UP001165060"/>
    </source>
</evidence>
<proteinExistence type="predicted"/>
<sequence length="547" mass="56460">MELPAEVLQLLSTSPLPSLVTLSTSGGSAPGGSLLLFPTLSPSGGVSWHADGSAGAHLRRHVQTKKWLVPMLNHADRNAKYAAAIKEALDAAAADAGRSLASPAAASPPTVLDVGAGSGLLSCISASHPSRPQVAALEMCAPMAQLASEVLSCASLRNAEVLPLHSDDYAPPSLGLASPASPDLCTSELLDYQLIGEGILPCLRSLFARGLISPKTAVIPGEATLVATLLRDTPALPLSSFAAPPPEFSLPSSPALAPPPVPLQLKRFLPGSAASGPFEPLSFSFRDPSLLPPPSGRAATARVPATASCTVTAVCFHWELLLLPNHPPVSSSPDAPFQDHWPQAVCVLPEEGWLEVEEGDVVEVTACHDDESVWFALNAPGRSAFFSAELSDALELSSSLSGSPAPPLLLDVGDFSLCAILASTPPISHPRTASLEASPGSLPLTTARVCQVSNALSDPGKFEILAASPEQLSASDLRLPPGGSCGVVACDLHFWQMESSPLLSSLNFLNHLSSLRASGLLGPATCVVPRRARIMAAPLELPDLAGA</sequence>
<feature type="non-terminal residue" evidence="2">
    <location>
        <position position="547"/>
    </location>
</feature>